<dbReference type="GO" id="GO:0017038">
    <property type="term" value="P:protein import"/>
    <property type="evidence" value="ECO:0007669"/>
    <property type="project" value="InterPro"/>
</dbReference>
<dbReference type="GO" id="GO:0006605">
    <property type="term" value="P:protein targeting"/>
    <property type="evidence" value="ECO:0007669"/>
    <property type="project" value="UniProtKB-UniRule"/>
</dbReference>
<keyword evidence="6 10" id="KW-0653">Protein transport</keyword>
<keyword evidence="2 10" id="KW-1003">Cell membrane</keyword>
<dbReference type="InterPro" id="IPR020937">
    <property type="entry name" value="SecA_CS"/>
</dbReference>
<evidence type="ECO:0000256" key="6">
    <source>
        <dbReference type="ARBA" id="ARBA00022927"/>
    </source>
</evidence>
<sequence length="651" mass="71833">MVKIISSLTDRFRGMLPGGSTEVPARWWTLVEQIQGLQAELAGRSESELFDEWNSLRYRVQSGESLTDLLPEAFAIVSEQMQRHLGMTPYPVQNLGAIAMHEGAIAEMQTGEGKTLTAALTLCLNALPERGIHIATANDYLAERDARWLSPVYHSLGMTVGTVTAASSMSERRAAYECDITYGTAREFGFDFLRDLLNSPELKTSTTVRREQLFGQKQENEDQGLLNPRAPYMVVIDEADSILIDEARTPLIIGQTDLSEARLADVCQWSATQVSRLEESEHFIDHGPQKGMELTEAGRRVIRELLLQPAAPHSLDPGTAYLASERALKVDSYFQQGRDYVVREGKVAIVDEFTGRIAEGRMWQNGIHQAIEAKEGVEITSPTKVGAQTTVQELFARYTRMAGMTGTAASARSEFKKVFGTPVITIPTNRPGQCALLPEQVFLTAEEKWIAIVEETAALHHQGRPVLIGTRSVNLSNQLSARLEAAGLEHEVLHALNHENEAAIIEQAGQPGRITVATNMAGRGTDILLGEGVAAEGGLHVICSELHESTRIDRQLTGRAARQGDPGSARVFLSLEDDILASGLGAEQAAALLVDYQRSGRELQSAVRYFYQAQQRVEKRHERQRVELVNRISARRQMLQQMGQHANLNAH</sequence>
<dbReference type="Pfam" id="PF21090">
    <property type="entry name" value="P-loop_SecA"/>
    <property type="match status" value="1"/>
</dbReference>
<dbReference type="PROSITE" id="PS51194">
    <property type="entry name" value="HELICASE_CTER"/>
    <property type="match status" value="1"/>
</dbReference>
<keyword evidence="1 10" id="KW-0813">Transport</keyword>
<dbReference type="InterPro" id="IPR036670">
    <property type="entry name" value="SecA_X-link_sf"/>
</dbReference>
<keyword evidence="3 10" id="KW-0963">Cytoplasm</keyword>
<dbReference type="GO" id="GO:0031522">
    <property type="term" value="C:cell envelope Sec protein transport complex"/>
    <property type="evidence" value="ECO:0007669"/>
    <property type="project" value="TreeGrafter"/>
</dbReference>
<evidence type="ECO:0000256" key="3">
    <source>
        <dbReference type="ARBA" id="ARBA00022490"/>
    </source>
</evidence>
<evidence type="ECO:0000256" key="7">
    <source>
        <dbReference type="ARBA" id="ARBA00022967"/>
    </source>
</evidence>
<feature type="binding site" evidence="10">
    <location>
        <position position="93"/>
    </location>
    <ligand>
        <name>ATP</name>
        <dbReference type="ChEBI" id="CHEBI:30616"/>
    </ligand>
</feature>
<dbReference type="FunFam" id="3.40.50.300:FF:000429">
    <property type="entry name" value="Preprotein translocase subunit SecA"/>
    <property type="match status" value="1"/>
</dbReference>
<comment type="subcellular location">
    <subcellularLocation>
        <location evidence="10">Cell membrane</location>
        <topology evidence="10">Peripheral membrane protein</topology>
        <orientation evidence="10">Cytoplasmic side</orientation>
    </subcellularLocation>
    <subcellularLocation>
        <location evidence="10">Cytoplasm</location>
    </subcellularLocation>
    <text evidence="10">Distribution is 50-50.</text>
</comment>
<dbReference type="GO" id="GO:0043952">
    <property type="term" value="P:protein transport by the Sec complex"/>
    <property type="evidence" value="ECO:0007669"/>
    <property type="project" value="TreeGrafter"/>
</dbReference>
<dbReference type="PROSITE" id="PS51196">
    <property type="entry name" value="SECA_MOTOR_DEAD"/>
    <property type="match status" value="1"/>
</dbReference>
<dbReference type="InterPro" id="IPR011130">
    <property type="entry name" value="SecA_preprotein_X-link_dom"/>
</dbReference>
<accession>A0A518FYV8</accession>
<feature type="binding site" evidence="10">
    <location>
        <begin position="111"/>
        <end position="115"/>
    </location>
    <ligand>
        <name>ATP</name>
        <dbReference type="ChEBI" id="CHEBI:30616"/>
    </ligand>
</feature>
<feature type="binding site" evidence="10">
    <location>
        <position position="526"/>
    </location>
    <ligand>
        <name>ATP</name>
        <dbReference type="ChEBI" id="CHEBI:30616"/>
    </ligand>
</feature>
<dbReference type="InterPro" id="IPR011115">
    <property type="entry name" value="SecA_DEAD"/>
</dbReference>
<keyword evidence="5 10" id="KW-0067">ATP-binding</keyword>
<reference evidence="14 15" key="1">
    <citation type="submission" date="2019-02" db="EMBL/GenBank/DDBJ databases">
        <title>Deep-cultivation of Planctomycetes and their phenomic and genomic characterization uncovers novel biology.</title>
        <authorList>
            <person name="Wiegand S."/>
            <person name="Jogler M."/>
            <person name="Boedeker C."/>
            <person name="Pinto D."/>
            <person name="Vollmers J."/>
            <person name="Rivas-Marin E."/>
            <person name="Kohn T."/>
            <person name="Peeters S.H."/>
            <person name="Heuer A."/>
            <person name="Rast P."/>
            <person name="Oberbeckmann S."/>
            <person name="Bunk B."/>
            <person name="Jeske O."/>
            <person name="Meyerdierks A."/>
            <person name="Storesund J.E."/>
            <person name="Kallscheuer N."/>
            <person name="Luecker S."/>
            <person name="Lage O.M."/>
            <person name="Pohl T."/>
            <person name="Merkel B.J."/>
            <person name="Hornburger P."/>
            <person name="Mueller R.-W."/>
            <person name="Bruemmer F."/>
            <person name="Labrenz M."/>
            <person name="Spormann A.M."/>
            <person name="Op den Camp H."/>
            <person name="Overmann J."/>
            <person name="Amann R."/>
            <person name="Jetten M.S.M."/>
            <person name="Mascher T."/>
            <person name="Medema M.H."/>
            <person name="Devos D.P."/>
            <person name="Kaster A.-K."/>
            <person name="Ovreas L."/>
            <person name="Rohde M."/>
            <person name="Galperin M.Y."/>
            <person name="Jogler C."/>
        </authorList>
    </citation>
    <scope>NUCLEOTIDE SEQUENCE [LARGE SCALE GENOMIC DNA]</scope>
    <source>
        <strain evidence="14 15">Pan153</strain>
    </source>
</reference>
<comment type="subunit">
    <text evidence="10">Monomer and homodimer. Part of the essential Sec protein translocation apparatus which comprises SecA, SecYEG and auxiliary proteins SecDF. Other proteins may also be involved.</text>
</comment>
<dbReference type="GO" id="GO:0005524">
    <property type="term" value="F:ATP binding"/>
    <property type="evidence" value="ECO:0007669"/>
    <property type="project" value="UniProtKB-UniRule"/>
</dbReference>
<feature type="domain" description="SecA family profile" evidence="13">
    <location>
        <begin position="9"/>
        <end position="605"/>
    </location>
</feature>
<dbReference type="PANTHER" id="PTHR30612:SF0">
    <property type="entry name" value="CHLOROPLAST PROTEIN-TRANSPORTING ATPASE"/>
    <property type="match status" value="1"/>
</dbReference>
<dbReference type="AlphaFoldDB" id="A0A518FYV8"/>
<dbReference type="PRINTS" id="PR00906">
    <property type="entry name" value="SECA"/>
</dbReference>
<organism evidence="14 15">
    <name type="scientific">Gimesia panareensis</name>
    <dbReference type="NCBI Taxonomy" id="2527978"/>
    <lineage>
        <taxon>Bacteria</taxon>
        <taxon>Pseudomonadati</taxon>
        <taxon>Planctomycetota</taxon>
        <taxon>Planctomycetia</taxon>
        <taxon>Planctomycetales</taxon>
        <taxon>Planctomycetaceae</taxon>
        <taxon>Gimesia</taxon>
    </lineage>
</organism>
<dbReference type="GO" id="GO:0008564">
    <property type="term" value="F:protein-exporting ATPase activity"/>
    <property type="evidence" value="ECO:0007669"/>
    <property type="project" value="UniProtKB-EC"/>
</dbReference>
<comment type="similarity">
    <text evidence="10">Belongs to the SecA family.</text>
</comment>
<evidence type="ECO:0000256" key="1">
    <source>
        <dbReference type="ARBA" id="ARBA00022448"/>
    </source>
</evidence>
<dbReference type="Pfam" id="PF07517">
    <property type="entry name" value="SecA_DEAD"/>
    <property type="match status" value="1"/>
</dbReference>
<dbReference type="HAMAP" id="MF_01382">
    <property type="entry name" value="SecA"/>
    <property type="match status" value="1"/>
</dbReference>
<dbReference type="EC" id="7.4.2.8" evidence="10"/>
<dbReference type="InterPro" id="IPR027417">
    <property type="entry name" value="P-loop_NTPase"/>
</dbReference>
<feature type="domain" description="Helicase ATP-binding" evidence="11">
    <location>
        <begin position="95"/>
        <end position="291"/>
    </location>
</feature>
<evidence type="ECO:0000256" key="10">
    <source>
        <dbReference type="HAMAP-Rule" id="MF_01382"/>
    </source>
</evidence>
<gene>
    <name evidence="10" type="primary">secA</name>
    <name evidence="14" type="ORF">Pan153_62110</name>
</gene>
<dbReference type="InterPro" id="IPR000185">
    <property type="entry name" value="SecA"/>
</dbReference>
<dbReference type="CDD" id="cd17928">
    <property type="entry name" value="DEXDc_SecA"/>
    <property type="match status" value="1"/>
</dbReference>
<dbReference type="Gene3D" id="3.90.1440.10">
    <property type="entry name" value="SecA, preprotein cross-linking domain"/>
    <property type="match status" value="1"/>
</dbReference>
<name>A0A518FYV8_9PLAN</name>
<proteinExistence type="inferred from homology"/>
<dbReference type="GO" id="GO:0065002">
    <property type="term" value="P:intracellular protein transmembrane transport"/>
    <property type="evidence" value="ECO:0007669"/>
    <property type="project" value="UniProtKB-UniRule"/>
</dbReference>
<dbReference type="SUPFAM" id="SSF81767">
    <property type="entry name" value="Pre-protein crosslinking domain of SecA"/>
    <property type="match status" value="1"/>
</dbReference>
<dbReference type="GO" id="GO:0005829">
    <property type="term" value="C:cytosol"/>
    <property type="evidence" value="ECO:0007669"/>
    <property type="project" value="TreeGrafter"/>
</dbReference>
<evidence type="ECO:0000259" key="11">
    <source>
        <dbReference type="PROSITE" id="PS51192"/>
    </source>
</evidence>
<evidence type="ECO:0000256" key="8">
    <source>
        <dbReference type="ARBA" id="ARBA00023010"/>
    </source>
</evidence>
<dbReference type="EMBL" id="CP036317">
    <property type="protein sequence ID" value="QDV21521.1"/>
    <property type="molecule type" value="Genomic_DNA"/>
</dbReference>
<evidence type="ECO:0000313" key="15">
    <source>
        <dbReference type="Proteomes" id="UP000320839"/>
    </source>
</evidence>
<dbReference type="Gene3D" id="3.40.50.300">
    <property type="entry name" value="P-loop containing nucleotide triphosphate hydrolases"/>
    <property type="match status" value="2"/>
</dbReference>
<dbReference type="CDD" id="cd18803">
    <property type="entry name" value="SF2_C_secA"/>
    <property type="match status" value="1"/>
</dbReference>
<evidence type="ECO:0000259" key="13">
    <source>
        <dbReference type="PROSITE" id="PS51196"/>
    </source>
</evidence>
<dbReference type="InterPro" id="IPR044722">
    <property type="entry name" value="SecA_SF2_C"/>
</dbReference>
<feature type="domain" description="Helicase C-terminal" evidence="12">
    <location>
        <begin position="444"/>
        <end position="618"/>
    </location>
</feature>
<keyword evidence="7 10" id="KW-1278">Translocase</keyword>
<dbReference type="Pfam" id="PF01043">
    <property type="entry name" value="SecA_PP_bind"/>
    <property type="match status" value="1"/>
</dbReference>
<comment type="catalytic activity">
    <reaction evidence="10">
        <text>ATP + H2O + cellular proteinSide 1 = ADP + phosphate + cellular proteinSide 2.</text>
        <dbReference type="EC" id="7.4.2.8"/>
    </reaction>
</comment>
<dbReference type="SMART" id="SM00957">
    <property type="entry name" value="SecA_DEAD"/>
    <property type="match status" value="1"/>
</dbReference>
<dbReference type="GO" id="GO:0005886">
    <property type="term" value="C:plasma membrane"/>
    <property type="evidence" value="ECO:0007669"/>
    <property type="project" value="UniProtKB-SubCell"/>
</dbReference>
<keyword evidence="9 10" id="KW-0472">Membrane</keyword>
<evidence type="ECO:0000256" key="2">
    <source>
        <dbReference type="ARBA" id="ARBA00022475"/>
    </source>
</evidence>
<dbReference type="InterPro" id="IPR001650">
    <property type="entry name" value="Helicase_C-like"/>
</dbReference>
<dbReference type="PROSITE" id="PS51192">
    <property type="entry name" value="HELICASE_ATP_BIND_1"/>
    <property type="match status" value="1"/>
</dbReference>
<evidence type="ECO:0000259" key="12">
    <source>
        <dbReference type="PROSITE" id="PS51194"/>
    </source>
</evidence>
<dbReference type="PROSITE" id="PS01312">
    <property type="entry name" value="SECA"/>
    <property type="match status" value="1"/>
</dbReference>
<evidence type="ECO:0000313" key="14">
    <source>
        <dbReference type="EMBL" id="QDV21521.1"/>
    </source>
</evidence>
<evidence type="ECO:0000256" key="4">
    <source>
        <dbReference type="ARBA" id="ARBA00022741"/>
    </source>
</evidence>
<keyword evidence="4 10" id="KW-0547">Nucleotide-binding</keyword>
<keyword evidence="8 10" id="KW-0811">Translocation</keyword>
<dbReference type="SUPFAM" id="SSF52540">
    <property type="entry name" value="P-loop containing nucleoside triphosphate hydrolases"/>
    <property type="match status" value="2"/>
</dbReference>
<dbReference type="SMART" id="SM00958">
    <property type="entry name" value="SecA_PP_bind"/>
    <property type="match status" value="1"/>
</dbReference>
<evidence type="ECO:0000256" key="5">
    <source>
        <dbReference type="ARBA" id="ARBA00022840"/>
    </source>
</evidence>
<dbReference type="InterPro" id="IPR014001">
    <property type="entry name" value="Helicase_ATP-bd"/>
</dbReference>
<protein>
    <recommendedName>
        <fullName evidence="10">Protein translocase subunit SecA</fullName>
        <ecNumber evidence="10">7.4.2.8</ecNumber>
    </recommendedName>
</protein>
<evidence type="ECO:0000256" key="9">
    <source>
        <dbReference type="ARBA" id="ARBA00023136"/>
    </source>
</evidence>
<dbReference type="InterPro" id="IPR014018">
    <property type="entry name" value="SecA_motor_DEAD"/>
</dbReference>
<comment type="function">
    <text evidence="10">Part of the Sec protein translocase complex. Interacts with the SecYEG preprotein conducting channel. Has a central role in coupling the hydrolysis of ATP to the transfer of proteins into and across the cell membrane, serving as an ATP-driven molecular motor driving the stepwise translocation of polypeptide chains across the membrane.</text>
</comment>
<dbReference type="Proteomes" id="UP000320839">
    <property type="component" value="Chromosome"/>
</dbReference>
<dbReference type="PANTHER" id="PTHR30612">
    <property type="entry name" value="SECA INNER MEMBRANE COMPONENT OF SEC PROTEIN SECRETION SYSTEM"/>
    <property type="match status" value="1"/>
</dbReference>